<gene>
    <name evidence="1" type="ORF">LOK49_LG12G02487</name>
</gene>
<reference evidence="1 2" key="1">
    <citation type="journal article" date="2022" name="Plant J.">
        <title>Chromosome-level genome of Camellia lanceoleosa provides a valuable resource for understanding genome evolution and self-incompatibility.</title>
        <authorList>
            <person name="Gong W."/>
            <person name="Xiao S."/>
            <person name="Wang L."/>
            <person name="Liao Z."/>
            <person name="Chang Y."/>
            <person name="Mo W."/>
            <person name="Hu G."/>
            <person name="Li W."/>
            <person name="Zhao G."/>
            <person name="Zhu H."/>
            <person name="Hu X."/>
            <person name="Ji K."/>
            <person name="Xiang X."/>
            <person name="Song Q."/>
            <person name="Yuan D."/>
            <person name="Jin S."/>
            <person name="Zhang L."/>
        </authorList>
    </citation>
    <scope>NUCLEOTIDE SEQUENCE [LARGE SCALE GENOMIC DNA]</scope>
    <source>
        <strain evidence="1">SQ_2022a</strain>
    </source>
</reference>
<dbReference type="EMBL" id="CM045770">
    <property type="protein sequence ID" value="KAI7992497.1"/>
    <property type="molecule type" value="Genomic_DNA"/>
</dbReference>
<comment type="caution">
    <text evidence="1">The sequence shown here is derived from an EMBL/GenBank/DDBJ whole genome shotgun (WGS) entry which is preliminary data.</text>
</comment>
<accession>A0ACC0FWN8</accession>
<sequence>MEISLENDFSENEGLLSQEQRPYFYRKMRRVVVMVRFAKNLPASEDEDEDEDTVSFGEGSGFIISKDGHILTCSHVIEDCRDIVVGRTAAELKEAVVFYDDKLSDVAILKVKDMDEQYDFCKFGRVENLHIGMDVFSIMPCPTKFEFSFTQGYVGFPNRSYRDVVTGTDCRKCDDNLPLIQIHGLNNLSGSSGSPIFDSMGRVIGMFILSNRGIDFAIHIRKLREICQSVIPTSGSGSSSSNTTHVEKKKRKRKKAGPSH</sequence>
<evidence type="ECO:0000313" key="1">
    <source>
        <dbReference type="EMBL" id="KAI7992497.1"/>
    </source>
</evidence>
<proteinExistence type="predicted"/>
<evidence type="ECO:0000313" key="2">
    <source>
        <dbReference type="Proteomes" id="UP001060215"/>
    </source>
</evidence>
<dbReference type="Proteomes" id="UP001060215">
    <property type="component" value="Chromosome 13"/>
</dbReference>
<protein>
    <submittedName>
        <fullName evidence="1">Periplasmic serine endoprotease DegP-like</fullName>
    </submittedName>
</protein>
<organism evidence="1 2">
    <name type="scientific">Camellia lanceoleosa</name>
    <dbReference type="NCBI Taxonomy" id="1840588"/>
    <lineage>
        <taxon>Eukaryota</taxon>
        <taxon>Viridiplantae</taxon>
        <taxon>Streptophyta</taxon>
        <taxon>Embryophyta</taxon>
        <taxon>Tracheophyta</taxon>
        <taxon>Spermatophyta</taxon>
        <taxon>Magnoliopsida</taxon>
        <taxon>eudicotyledons</taxon>
        <taxon>Gunneridae</taxon>
        <taxon>Pentapetalae</taxon>
        <taxon>asterids</taxon>
        <taxon>Ericales</taxon>
        <taxon>Theaceae</taxon>
        <taxon>Camellia</taxon>
    </lineage>
</organism>
<name>A0ACC0FWN8_9ERIC</name>
<keyword evidence="2" id="KW-1185">Reference proteome</keyword>